<feature type="transmembrane region" description="Helical" evidence="1">
    <location>
        <begin position="71"/>
        <end position="91"/>
    </location>
</feature>
<reference evidence="2 3" key="1">
    <citation type="submission" date="2020-08" db="EMBL/GenBank/DDBJ databases">
        <title>Genome public.</title>
        <authorList>
            <person name="Liu C."/>
            <person name="Sun Q."/>
        </authorList>
    </citation>
    <scope>NUCLEOTIDE SEQUENCE [LARGE SCALE GENOMIC DNA]</scope>
    <source>
        <strain evidence="2 3">NSJ-36</strain>
    </source>
</reference>
<name>A0ABR7ET08_9FIRM</name>
<organism evidence="2 3">
    <name type="scientific">Dorea hominis</name>
    <dbReference type="NCBI Taxonomy" id="2763040"/>
    <lineage>
        <taxon>Bacteria</taxon>
        <taxon>Bacillati</taxon>
        <taxon>Bacillota</taxon>
        <taxon>Clostridia</taxon>
        <taxon>Lachnospirales</taxon>
        <taxon>Lachnospiraceae</taxon>
        <taxon>Dorea</taxon>
    </lineage>
</organism>
<accession>A0ABR7ET08</accession>
<feature type="transmembrane region" description="Helical" evidence="1">
    <location>
        <begin position="26"/>
        <end position="45"/>
    </location>
</feature>
<evidence type="ECO:0000256" key="1">
    <source>
        <dbReference type="SAM" id="Phobius"/>
    </source>
</evidence>
<dbReference type="Proteomes" id="UP000647235">
    <property type="component" value="Unassembled WGS sequence"/>
</dbReference>
<proteinExistence type="predicted"/>
<protein>
    <recommendedName>
        <fullName evidence="4">LPXTG cell wall anchor domain-containing protein</fullName>
    </recommendedName>
</protein>
<comment type="caution">
    <text evidence="2">The sequence shown here is derived from an EMBL/GenBank/DDBJ whole genome shotgun (WGS) entry which is preliminary data.</text>
</comment>
<keyword evidence="1" id="KW-0472">Membrane</keyword>
<keyword evidence="1" id="KW-0812">Transmembrane</keyword>
<sequence>MDQKEIRKCKIRRRSLFLRCRYDRRIISGLIAIAIVLAVCMGRMFRMTHISGVATVASGYGSVLLRNGADIYVLIGLAAFVAGVVVTVICMRFRKKKANNIYSE</sequence>
<evidence type="ECO:0000313" key="3">
    <source>
        <dbReference type="Proteomes" id="UP000647235"/>
    </source>
</evidence>
<dbReference type="EMBL" id="JACOOY010000004">
    <property type="protein sequence ID" value="MBC5664471.1"/>
    <property type="molecule type" value="Genomic_DNA"/>
</dbReference>
<gene>
    <name evidence="2" type="ORF">H8S07_04115</name>
</gene>
<evidence type="ECO:0008006" key="4">
    <source>
        <dbReference type="Google" id="ProtNLM"/>
    </source>
</evidence>
<evidence type="ECO:0000313" key="2">
    <source>
        <dbReference type="EMBL" id="MBC5664471.1"/>
    </source>
</evidence>
<dbReference type="RefSeq" id="WP_118288030.1">
    <property type="nucleotide sequence ID" value="NZ_JACOOY010000004.1"/>
</dbReference>
<keyword evidence="1" id="KW-1133">Transmembrane helix</keyword>
<keyword evidence="3" id="KW-1185">Reference proteome</keyword>